<organism evidence="3 4">
    <name type="scientific">Aquamicrobium terrae</name>
    <dbReference type="NCBI Taxonomy" id="1324945"/>
    <lineage>
        <taxon>Bacteria</taxon>
        <taxon>Pseudomonadati</taxon>
        <taxon>Pseudomonadota</taxon>
        <taxon>Alphaproteobacteria</taxon>
        <taxon>Hyphomicrobiales</taxon>
        <taxon>Phyllobacteriaceae</taxon>
        <taxon>Aquamicrobium</taxon>
    </lineage>
</organism>
<feature type="compositionally biased region" description="Polar residues" evidence="1">
    <location>
        <begin position="29"/>
        <end position="41"/>
    </location>
</feature>
<feature type="domain" description="Hemerythrin-like" evidence="2">
    <location>
        <begin position="121"/>
        <end position="229"/>
    </location>
</feature>
<evidence type="ECO:0000313" key="4">
    <source>
        <dbReference type="Proteomes" id="UP001549076"/>
    </source>
</evidence>
<dbReference type="Pfam" id="PF01814">
    <property type="entry name" value="Hemerythrin"/>
    <property type="match status" value="1"/>
</dbReference>
<dbReference type="Gene3D" id="1.20.120.520">
    <property type="entry name" value="nmb1532 protein domain like"/>
    <property type="match status" value="1"/>
</dbReference>
<accession>A0ABV2N1Z4</accession>
<protein>
    <recommendedName>
        <fullName evidence="2">Hemerythrin-like domain-containing protein</fullName>
    </recommendedName>
</protein>
<name>A0ABV2N1Z4_9HYPH</name>
<dbReference type="RefSeq" id="WP_354194902.1">
    <property type="nucleotide sequence ID" value="NZ_JBEPML010000007.1"/>
</dbReference>
<reference evidence="3 4" key="1">
    <citation type="submission" date="2024-06" db="EMBL/GenBank/DDBJ databases">
        <title>Genomic Encyclopedia of Type Strains, Phase IV (KMG-IV): sequencing the most valuable type-strain genomes for metagenomic binning, comparative biology and taxonomic classification.</title>
        <authorList>
            <person name="Goeker M."/>
        </authorList>
    </citation>
    <scope>NUCLEOTIDE SEQUENCE [LARGE SCALE GENOMIC DNA]</scope>
    <source>
        <strain evidence="3 4">DSM 27865</strain>
    </source>
</reference>
<feature type="compositionally biased region" description="Basic and acidic residues" evidence="1">
    <location>
        <begin position="18"/>
        <end position="28"/>
    </location>
</feature>
<feature type="region of interest" description="Disordered" evidence="1">
    <location>
        <begin position="18"/>
        <end position="76"/>
    </location>
</feature>
<dbReference type="EMBL" id="JBEPML010000007">
    <property type="protein sequence ID" value="MET3792162.1"/>
    <property type="molecule type" value="Genomic_DNA"/>
</dbReference>
<evidence type="ECO:0000259" key="2">
    <source>
        <dbReference type="Pfam" id="PF01814"/>
    </source>
</evidence>
<keyword evidence="4" id="KW-1185">Reference proteome</keyword>
<proteinExistence type="predicted"/>
<dbReference type="InterPro" id="IPR012312">
    <property type="entry name" value="Hemerythrin-like"/>
</dbReference>
<dbReference type="CDD" id="cd12108">
    <property type="entry name" value="Hr-like"/>
    <property type="match status" value="1"/>
</dbReference>
<sequence length="236" mass="26088">MATILYCFVSVPRSAANKKDDLQARDECGNSSRSPPASVSQRDQKGRRMKLSPETLDDDAARPKAPALPQLTPSQQQAARRLSLIHAMHLRDVDAVAGLMEDIRNAVADPSSLAPALAKLPLTRNMERFGTLCGSQCRALQGHHDIEEAYIFPELAHRGDERVRPLLDRLHAEHEVIHTLIDDLRREAAHLAKTGDPFVFGRCVSAFKLLDKAIRSHFGYEDSELVPALGAYDVPV</sequence>
<comment type="caution">
    <text evidence="3">The sequence shown here is derived from an EMBL/GenBank/DDBJ whole genome shotgun (WGS) entry which is preliminary data.</text>
</comment>
<gene>
    <name evidence="3" type="ORF">ABID37_002377</name>
</gene>
<evidence type="ECO:0000256" key="1">
    <source>
        <dbReference type="SAM" id="MobiDB-lite"/>
    </source>
</evidence>
<dbReference type="Proteomes" id="UP001549076">
    <property type="component" value="Unassembled WGS sequence"/>
</dbReference>
<evidence type="ECO:0000313" key="3">
    <source>
        <dbReference type="EMBL" id="MET3792162.1"/>
    </source>
</evidence>